<dbReference type="AlphaFoldDB" id="A0A926Y1P6"/>
<protein>
    <submittedName>
        <fullName evidence="1">Ferritin-like domain-containing protein</fullName>
    </submittedName>
</protein>
<dbReference type="SUPFAM" id="SSF47240">
    <property type="entry name" value="Ferritin-like"/>
    <property type="match status" value="1"/>
</dbReference>
<dbReference type="EMBL" id="JACWZY010000015">
    <property type="protein sequence ID" value="MBD2702437.1"/>
    <property type="molecule type" value="Genomic_DNA"/>
</dbReference>
<sequence length="241" mass="26280">MEKLPHDPTDTQLTGVGRRNFMRYLGTSAAAGVILSACHTELVDPTQQGSGRLGDTIDLGDIGYNDTTVLNFAYALEQLESAFYTQVMMTPYANMNGYERAVLTEMRDHEINHRELYRTLLGSAAIPNLTPNFSSVNFNNRTSVLLTARTFEAIGTSAYNGSGRLLKNPDNLALAGKIVSMEARHVAILSELLGPMTAYFAGNDIVSKDTGLGEARTPEEVLALARPYIQETINGKNARMA</sequence>
<dbReference type="CDD" id="cd00657">
    <property type="entry name" value="Ferritin_like"/>
    <property type="match status" value="1"/>
</dbReference>
<organism evidence="1 2">
    <name type="scientific">Spirosoma profusum</name>
    <dbReference type="NCBI Taxonomy" id="2771354"/>
    <lineage>
        <taxon>Bacteria</taxon>
        <taxon>Pseudomonadati</taxon>
        <taxon>Bacteroidota</taxon>
        <taxon>Cytophagia</taxon>
        <taxon>Cytophagales</taxon>
        <taxon>Cytophagaceae</taxon>
        <taxon>Spirosoma</taxon>
    </lineage>
</organism>
<gene>
    <name evidence="1" type="ORF">IC229_17445</name>
</gene>
<evidence type="ECO:0000313" key="1">
    <source>
        <dbReference type="EMBL" id="MBD2702437.1"/>
    </source>
</evidence>
<dbReference type="InterPro" id="IPR009078">
    <property type="entry name" value="Ferritin-like_SF"/>
</dbReference>
<dbReference type="Pfam" id="PF13668">
    <property type="entry name" value="Ferritin_2"/>
    <property type="match status" value="1"/>
</dbReference>
<name>A0A926Y1P6_9BACT</name>
<proteinExistence type="predicted"/>
<keyword evidence="2" id="KW-1185">Reference proteome</keyword>
<dbReference type="Proteomes" id="UP000598820">
    <property type="component" value="Unassembled WGS sequence"/>
</dbReference>
<comment type="caution">
    <text evidence="1">The sequence shown here is derived from an EMBL/GenBank/DDBJ whole genome shotgun (WGS) entry which is preliminary data.</text>
</comment>
<reference evidence="1" key="1">
    <citation type="submission" date="2020-09" db="EMBL/GenBank/DDBJ databases">
        <authorList>
            <person name="Kim M.K."/>
        </authorList>
    </citation>
    <scope>NUCLEOTIDE SEQUENCE</scope>
    <source>
        <strain evidence="1">BT702</strain>
    </source>
</reference>
<dbReference type="RefSeq" id="WP_190888295.1">
    <property type="nucleotide sequence ID" value="NZ_JACWZY010000015.1"/>
</dbReference>
<accession>A0A926Y1P6</accession>
<evidence type="ECO:0000313" key="2">
    <source>
        <dbReference type="Proteomes" id="UP000598820"/>
    </source>
</evidence>